<dbReference type="AlphaFoldDB" id="A0A8X6PDG0"/>
<reference evidence="1" key="1">
    <citation type="submission" date="2020-08" db="EMBL/GenBank/DDBJ databases">
        <title>Multicomponent nature underlies the extraordinary mechanical properties of spider dragline silk.</title>
        <authorList>
            <person name="Kono N."/>
            <person name="Nakamura H."/>
            <person name="Mori M."/>
            <person name="Yoshida Y."/>
            <person name="Ohtoshi R."/>
            <person name="Malay A.D."/>
            <person name="Moran D.A.P."/>
            <person name="Tomita M."/>
            <person name="Numata K."/>
            <person name="Arakawa K."/>
        </authorList>
    </citation>
    <scope>NUCLEOTIDE SEQUENCE</scope>
</reference>
<keyword evidence="2" id="KW-1185">Reference proteome</keyword>
<accession>A0A8X6PDG0</accession>
<evidence type="ECO:0000313" key="2">
    <source>
        <dbReference type="Proteomes" id="UP000887013"/>
    </source>
</evidence>
<sequence length="130" mass="15135">MKETSQTRKKISFSQIEFRNRYNRKLISYPDNISLAILPFPHTPNVTVPQLQTELQSFLWSLKTRIIHKFKVPIPNISPLELIPPPPSSRAKLNDLTRVVGHSKKAAELLDSRLKEKLIGQKNPFCWYRD</sequence>
<proteinExistence type="predicted"/>
<organism evidence="1 2">
    <name type="scientific">Nephila pilipes</name>
    <name type="common">Giant wood spider</name>
    <name type="synonym">Nephila maculata</name>
    <dbReference type="NCBI Taxonomy" id="299642"/>
    <lineage>
        <taxon>Eukaryota</taxon>
        <taxon>Metazoa</taxon>
        <taxon>Ecdysozoa</taxon>
        <taxon>Arthropoda</taxon>
        <taxon>Chelicerata</taxon>
        <taxon>Arachnida</taxon>
        <taxon>Araneae</taxon>
        <taxon>Araneomorphae</taxon>
        <taxon>Entelegynae</taxon>
        <taxon>Araneoidea</taxon>
        <taxon>Nephilidae</taxon>
        <taxon>Nephila</taxon>
    </lineage>
</organism>
<dbReference type="OrthoDB" id="6347417at2759"/>
<evidence type="ECO:0000313" key="1">
    <source>
        <dbReference type="EMBL" id="GFT62125.1"/>
    </source>
</evidence>
<protein>
    <submittedName>
        <fullName evidence="1">Uncharacterized protein</fullName>
    </submittedName>
</protein>
<dbReference type="Proteomes" id="UP000887013">
    <property type="component" value="Unassembled WGS sequence"/>
</dbReference>
<comment type="caution">
    <text evidence="1">The sequence shown here is derived from an EMBL/GenBank/DDBJ whole genome shotgun (WGS) entry which is preliminary data.</text>
</comment>
<name>A0A8X6PDG0_NEPPI</name>
<gene>
    <name evidence="1" type="ORF">NPIL_287511</name>
</gene>
<dbReference type="EMBL" id="BMAW01019196">
    <property type="protein sequence ID" value="GFT62125.1"/>
    <property type="molecule type" value="Genomic_DNA"/>
</dbReference>